<dbReference type="AlphaFoldDB" id="A0AAD5S7K4"/>
<keyword evidence="11" id="KW-1185">Reference proteome</keyword>
<keyword evidence="6" id="KW-1015">Disulfide bond</keyword>
<dbReference type="EMBL" id="JADGJD010001160">
    <property type="protein sequence ID" value="KAJ3046478.1"/>
    <property type="molecule type" value="Genomic_DNA"/>
</dbReference>
<reference evidence="10" key="1">
    <citation type="submission" date="2020-05" db="EMBL/GenBank/DDBJ databases">
        <title>Phylogenomic resolution of chytrid fungi.</title>
        <authorList>
            <person name="Stajich J.E."/>
            <person name="Amses K."/>
            <person name="Simmons R."/>
            <person name="Seto K."/>
            <person name="Myers J."/>
            <person name="Bonds A."/>
            <person name="Quandt C.A."/>
            <person name="Barry K."/>
            <person name="Liu P."/>
            <person name="Grigoriev I."/>
            <person name="Longcore J.E."/>
            <person name="James T.Y."/>
        </authorList>
    </citation>
    <scope>NUCLEOTIDE SEQUENCE</scope>
    <source>
        <strain evidence="10">JEL0318</strain>
    </source>
</reference>
<dbReference type="PRINTS" id="PR00724">
    <property type="entry name" value="CRBOXYPTASEC"/>
</dbReference>
<dbReference type="InterPro" id="IPR001563">
    <property type="entry name" value="Peptidase_S10"/>
</dbReference>
<feature type="signal peptide" evidence="9">
    <location>
        <begin position="1"/>
        <end position="21"/>
    </location>
</feature>
<dbReference type="Proteomes" id="UP001212841">
    <property type="component" value="Unassembled WGS sequence"/>
</dbReference>
<dbReference type="Gene3D" id="1.10.287.410">
    <property type="match status" value="1"/>
</dbReference>
<evidence type="ECO:0000256" key="9">
    <source>
        <dbReference type="RuleBase" id="RU361156"/>
    </source>
</evidence>
<keyword evidence="5 9" id="KW-0378">Hydrolase</keyword>
<sequence length="545" mass="61001">MRWPAILSAVTLLTLTAPSYASPTPFSSHQSTSSSWSPSAFLRKQTADAVDSVKHVLEGIDRWTHKKQEDHHSHSIHGSDGKVEAWNVHSHEALPGVSLRIKPTEGLCDKNVKQYVGYLDVDGNESGSKHFFFWFFESRRDPAKDPVILWLNGGPGCSSLTGLFMELGPCRVSPTGNGTINNPSSWNNEANVIFLDQPINVGFSYGDQEEVSNTVDAAKDVYAFLQLFFQSYPKYSELDLHITGESYAGHYVPAIGKAILKGNDYLREVKEREREMGVEAELMKGLKELKLKSLAIGNGLTDPLVQYKYYPEFAADETYGPVLDDATIDGMRSKYPTCANLIKSCYKTKSTWSCVPAAIYCNNALISPFQSTGLNIYDIREKCDTAANPLCYSILTDIEIYLNRAEVQKQIGVERAYEGCKRDINMKFMMAGDWMKPYVEDLVEVLEGGAGVRVLVYAGDADFIWMGNKAYTLELPWAGQDGFVKAQDLPWVSEKSSKKVGEFRTFGQLTFLRVFEAGHMVPYDQPENSDEMVRSWLKEGKFLTV</sequence>
<dbReference type="PANTHER" id="PTHR11802:SF113">
    <property type="entry name" value="SERINE CARBOXYPEPTIDASE CTSA-4.1"/>
    <property type="match status" value="1"/>
</dbReference>
<dbReference type="PANTHER" id="PTHR11802">
    <property type="entry name" value="SERINE PROTEASE FAMILY S10 SERINE CARBOXYPEPTIDASE"/>
    <property type="match status" value="1"/>
</dbReference>
<gene>
    <name evidence="10" type="ORF">HK097_000830</name>
</gene>
<dbReference type="GO" id="GO:0000328">
    <property type="term" value="C:fungal-type vacuole lumen"/>
    <property type="evidence" value="ECO:0007669"/>
    <property type="project" value="UniProtKB-ARBA"/>
</dbReference>
<dbReference type="InterPro" id="IPR029058">
    <property type="entry name" value="AB_hydrolase_fold"/>
</dbReference>
<keyword evidence="2 9" id="KW-0121">Carboxypeptidase</keyword>
<evidence type="ECO:0000256" key="2">
    <source>
        <dbReference type="ARBA" id="ARBA00022645"/>
    </source>
</evidence>
<dbReference type="FunFam" id="1.10.287.410:FF:000001">
    <property type="entry name" value="Carboxypeptidase Y"/>
    <property type="match status" value="1"/>
</dbReference>
<feature type="chain" id="PRO_5041772608" description="Carboxypeptidase" evidence="9">
    <location>
        <begin position="22"/>
        <end position="545"/>
    </location>
</feature>
<comment type="similarity">
    <text evidence="1 9">Belongs to the peptidase S10 family.</text>
</comment>
<evidence type="ECO:0000313" key="11">
    <source>
        <dbReference type="Proteomes" id="UP001212841"/>
    </source>
</evidence>
<keyword evidence="7" id="KW-0325">Glycoprotein</keyword>
<evidence type="ECO:0000256" key="3">
    <source>
        <dbReference type="ARBA" id="ARBA00022670"/>
    </source>
</evidence>
<keyword evidence="3 9" id="KW-0645">Protease</keyword>
<protein>
    <recommendedName>
        <fullName evidence="9">Carboxypeptidase</fullName>
        <ecNumber evidence="9">3.4.16.-</ecNumber>
    </recommendedName>
</protein>
<evidence type="ECO:0000256" key="5">
    <source>
        <dbReference type="ARBA" id="ARBA00022801"/>
    </source>
</evidence>
<evidence type="ECO:0000256" key="1">
    <source>
        <dbReference type="ARBA" id="ARBA00009431"/>
    </source>
</evidence>
<proteinExistence type="inferred from homology"/>
<dbReference type="GO" id="GO:0004185">
    <property type="term" value="F:serine-type carboxypeptidase activity"/>
    <property type="evidence" value="ECO:0007669"/>
    <property type="project" value="UniProtKB-UniRule"/>
</dbReference>
<accession>A0AAD5S7K4</accession>
<evidence type="ECO:0000256" key="4">
    <source>
        <dbReference type="ARBA" id="ARBA00022729"/>
    </source>
</evidence>
<dbReference type="Pfam" id="PF00450">
    <property type="entry name" value="Peptidase_S10"/>
    <property type="match status" value="1"/>
</dbReference>
<comment type="catalytic activity">
    <reaction evidence="8">
        <text>Release of a C-terminal amino acid with broad specificity.</text>
        <dbReference type="EC" id="3.4.16.5"/>
    </reaction>
</comment>
<keyword evidence="4 9" id="KW-0732">Signal</keyword>
<dbReference type="SUPFAM" id="SSF53474">
    <property type="entry name" value="alpha/beta-Hydrolases"/>
    <property type="match status" value="1"/>
</dbReference>
<dbReference type="EC" id="3.4.16.-" evidence="9"/>
<evidence type="ECO:0000256" key="8">
    <source>
        <dbReference type="ARBA" id="ARBA00052076"/>
    </source>
</evidence>
<evidence type="ECO:0000256" key="6">
    <source>
        <dbReference type="ARBA" id="ARBA00023157"/>
    </source>
</evidence>
<evidence type="ECO:0000313" key="10">
    <source>
        <dbReference type="EMBL" id="KAJ3046478.1"/>
    </source>
</evidence>
<comment type="caution">
    <text evidence="10">The sequence shown here is derived from an EMBL/GenBank/DDBJ whole genome shotgun (WGS) entry which is preliminary data.</text>
</comment>
<organism evidence="10 11">
    <name type="scientific">Rhizophlyctis rosea</name>
    <dbReference type="NCBI Taxonomy" id="64517"/>
    <lineage>
        <taxon>Eukaryota</taxon>
        <taxon>Fungi</taxon>
        <taxon>Fungi incertae sedis</taxon>
        <taxon>Chytridiomycota</taxon>
        <taxon>Chytridiomycota incertae sedis</taxon>
        <taxon>Chytridiomycetes</taxon>
        <taxon>Rhizophlyctidales</taxon>
        <taxon>Rhizophlyctidaceae</taxon>
        <taxon>Rhizophlyctis</taxon>
    </lineage>
</organism>
<dbReference type="Gene3D" id="3.40.50.1820">
    <property type="entry name" value="alpha/beta hydrolase"/>
    <property type="match status" value="1"/>
</dbReference>
<evidence type="ECO:0000256" key="7">
    <source>
        <dbReference type="ARBA" id="ARBA00023180"/>
    </source>
</evidence>
<dbReference type="PROSITE" id="PS00131">
    <property type="entry name" value="CARBOXYPEPT_SER_SER"/>
    <property type="match status" value="1"/>
</dbReference>
<dbReference type="InterPro" id="IPR018202">
    <property type="entry name" value="Ser_caboxypep_ser_AS"/>
</dbReference>
<name>A0AAD5S7K4_9FUNG</name>
<dbReference type="GO" id="GO:0006508">
    <property type="term" value="P:proteolysis"/>
    <property type="evidence" value="ECO:0007669"/>
    <property type="project" value="UniProtKB-KW"/>
</dbReference>